<protein>
    <submittedName>
        <fullName evidence="1">Uncharacterized protein</fullName>
    </submittedName>
</protein>
<gene>
    <name evidence="1" type="ORF">Xkoz_03399</name>
</gene>
<dbReference type="RefSeq" id="WP_099143174.1">
    <property type="nucleotide sequence ID" value="NZ_CAWNOR010000067.1"/>
</dbReference>
<organism evidence="1 2">
    <name type="scientific">Xenorhabdus kozodoii</name>
    <dbReference type="NCBI Taxonomy" id="351676"/>
    <lineage>
        <taxon>Bacteria</taxon>
        <taxon>Pseudomonadati</taxon>
        <taxon>Pseudomonadota</taxon>
        <taxon>Gammaproteobacteria</taxon>
        <taxon>Enterobacterales</taxon>
        <taxon>Morganellaceae</taxon>
        <taxon>Xenorhabdus</taxon>
    </lineage>
</organism>
<sequence>MTVNTDMKISLKSTDSLVIGQQIKFMVTVTLTSDNVIDTGKSITVKKGYSENIKFDQDVNKPIKLVYGDKNLTASANLSFTVLKRVGKNPVHDGDNITFEIETDAISNGIEFNKVKFTGKVKNNNKMEISINQKADLVIGQNVSFTATLSSDQPISLSKNVTIKNVSKNIKFDQDINKPIELIYIDGNKKASAQLSFTVEDSSGGTVQDGSDIYFEVHTDAVTSEGDFNVIKFTGKANEIDVNSLALFVENPFLQMKLDGGQKKHTPIYATLKNKNTQELLKYTPVFITSQQHNRMEEFIFKDAGNNIDLILDKKGANKGIVITSDENGVIKFNLHLKNSLVGVLNLYTIILSDIISISVSAKKTIYAVNYKAPGYLNSIGMPSIEGNTTEGLTAHTAYPNFLASISSYDGVENGDVILFFVNGNYSGQFIIITDQKKQLDSYSIVLPYAIFKQNETSEFSYTAVKLNGDALYSEPISVTYLGGIPYEANPNVKRSYEHCLVHTSIGVDSDNIIPTHNGVAYASIMQYPGYKHNGLFIEIVRSNTYDPKLTVNPVPLSVTDFTLNMYIDSPNRNIMLTYHTPITLSDIGSNGNKNSIFFHIPYTDLAGIEYGGLSFDYQFYLDEQLQYGVVWNGSIDTYVAPEGVKNH</sequence>
<dbReference type="OrthoDB" id="6437620at2"/>
<evidence type="ECO:0000313" key="1">
    <source>
        <dbReference type="EMBL" id="PHM69432.1"/>
    </source>
</evidence>
<dbReference type="AlphaFoldDB" id="A0A2D0L1A7"/>
<evidence type="ECO:0000313" key="2">
    <source>
        <dbReference type="Proteomes" id="UP000221101"/>
    </source>
</evidence>
<reference evidence="1 2" key="1">
    <citation type="journal article" date="2017" name="Nat. Microbiol.">
        <title>Natural product diversity associated with the nematode symbionts Photorhabdus and Xenorhabdus.</title>
        <authorList>
            <person name="Tobias N.J."/>
            <person name="Wolff H."/>
            <person name="Djahanschiri B."/>
            <person name="Grundmann F."/>
            <person name="Kronenwerth M."/>
            <person name="Shi Y.M."/>
            <person name="Simonyi S."/>
            <person name="Grun P."/>
            <person name="Shapiro-Ilan D."/>
            <person name="Pidot S.J."/>
            <person name="Stinear T.P."/>
            <person name="Ebersberger I."/>
            <person name="Bode H.B."/>
        </authorList>
    </citation>
    <scope>NUCLEOTIDE SEQUENCE [LARGE SCALE GENOMIC DNA]</scope>
    <source>
        <strain evidence="1 2">DSM 17907</strain>
    </source>
</reference>
<dbReference type="EMBL" id="NJCX01000032">
    <property type="protein sequence ID" value="PHM69432.1"/>
    <property type="molecule type" value="Genomic_DNA"/>
</dbReference>
<keyword evidence="2" id="KW-1185">Reference proteome</keyword>
<accession>A0A2D0L1A7</accession>
<dbReference type="Proteomes" id="UP000221101">
    <property type="component" value="Unassembled WGS sequence"/>
</dbReference>
<comment type="caution">
    <text evidence="1">The sequence shown here is derived from an EMBL/GenBank/DDBJ whole genome shotgun (WGS) entry which is preliminary data.</text>
</comment>
<proteinExistence type="predicted"/>
<name>A0A2D0L1A7_9GAMM</name>